<evidence type="ECO:0000256" key="3">
    <source>
        <dbReference type="PIRSR" id="PIRSR005384-1"/>
    </source>
</evidence>
<evidence type="ECO:0000256" key="1">
    <source>
        <dbReference type="ARBA" id="ARBA00008754"/>
    </source>
</evidence>
<dbReference type="Pfam" id="PF02502">
    <property type="entry name" value="LacAB_rpiB"/>
    <property type="match status" value="1"/>
</dbReference>
<feature type="binding site" evidence="4">
    <location>
        <begin position="68"/>
        <end position="72"/>
    </location>
    <ligand>
        <name>D-ribulose 5-phosphate</name>
        <dbReference type="ChEBI" id="CHEBI:58121"/>
    </ligand>
</feature>
<feature type="binding site" evidence="4">
    <location>
        <position position="138"/>
    </location>
    <ligand>
        <name>D-ribulose 5-phosphate</name>
        <dbReference type="ChEBI" id="CHEBI:58121"/>
    </ligand>
</feature>
<evidence type="ECO:0000256" key="4">
    <source>
        <dbReference type="PIRSR" id="PIRSR005384-2"/>
    </source>
</evidence>
<feature type="active site" description="Proton acceptor" evidence="3">
    <location>
        <position position="67"/>
    </location>
</feature>
<evidence type="ECO:0000313" key="5">
    <source>
        <dbReference type="EMBL" id="GAK49997.1"/>
    </source>
</evidence>
<evidence type="ECO:0000256" key="2">
    <source>
        <dbReference type="ARBA" id="ARBA00023235"/>
    </source>
</evidence>
<name>A0A0S6VRK0_9BACT</name>
<dbReference type="EMBL" id="DF820455">
    <property type="protein sequence ID" value="GAK49997.1"/>
    <property type="molecule type" value="Genomic_DNA"/>
</dbReference>
<dbReference type="NCBIfam" id="TIGR01120">
    <property type="entry name" value="rpiB"/>
    <property type="match status" value="1"/>
</dbReference>
<dbReference type="AlphaFoldDB" id="A0A0S6VRK0"/>
<dbReference type="InterPro" id="IPR051812">
    <property type="entry name" value="SPI_LacAB/RpiB"/>
</dbReference>
<comment type="similarity">
    <text evidence="1">Belongs to the LacAB/RpiB family.</text>
</comment>
<evidence type="ECO:0000313" key="6">
    <source>
        <dbReference type="Proteomes" id="UP000030700"/>
    </source>
</evidence>
<dbReference type="NCBIfam" id="TIGR00689">
    <property type="entry name" value="rpiB_lacA_lacB"/>
    <property type="match status" value="1"/>
</dbReference>
<dbReference type="STRING" id="1499966.U14_01222"/>
<dbReference type="PANTHER" id="PTHR43732">
    <property type="entry name" value="RIBOSE 5-PHOSPHATE ISOMERASE-RELATED"/>
    <property type="match status" value="1"/>
</dbReference>
<dbReference type="InterPro" id="IPR003500">
    <property type="entry name" value="RpiB_LacA_LacB"/>
</dbReference>
<gene>
    <name evidence="5" type="ORF">U14_01222</name>
</gene>
<dbReference type="Gene3D" id="3.40.1400.10">
    <property type="entry name" value="Sugar-phosphate isomerase, RpiB/LacA/LacB"/>
    <property type="match status" value="1"/>
</dbReference>
<protein>
    <submittedName>
        <fullName evidence="5">Ribose 5-phosphate isomerase B</fullName>
    </submittedName>
</protein>
<sequence>MKIALGSDHAGFELKEDVKAYLLEAFSQHEIIDMGVYDLTSVSYAEYGAKVGKAVASGDVDRGIVICGSGLGISMTAGKVRGVRAALCHDEYTARMSRLHNDANVLAMGGRVVGKGVAREMVKVWLETPFEGGRHQTRVEQIEALTNE</sequence>
<accession>A0A0S6VRK0</accession>
<dbReference type="InterPro" id="IPR004785">
    <property type="entry name" value="RpiB"/>
</dbReference>
<feature type="binding site" evidence="4">
    <location>
        <position position="101"/>
    </location>
    <ligand>
        <name>D-ribulose 5-phosphate</name>
        <dbReference type="ChEBI" id="CHEBI:58121"/>
    </ligand>
</feature>
<dbReference type="GO" id="GO:0016861">
    <property type="term" value="F:intramolecular oxidoreductase activity, interconverting aldoses and ketoses"/>
    <property type="evidence" value="ECO:0007669"/>
    <property type="project" value="UniProtKB-ARBA"/>
</dbReference>
<feature type="binding site" evidence="4">
    <location>
        <begin position="8"/>
        <end position="9"/>
    </location>
    <ligand>
        <name>D-ribulose 5-phosphate</name>
        <dbReference type="ChEBI" id="CHEBI:58121"/>
    </ligand>
</feature>
<keyword evidence="2 5" id="KW-0413">Isomerase</keyword>
<proteinExistence type="inferred from homology"/>
<dbReference type="Proteomes" id="UP000030700">
    <property type="component" value="Unassembled WGS sequence"/>
</dbReference>
<feature type="binding site" evidence="4">
    <location>
        <position position="111"/>
    </location>
    <ligand>
        <name>D-ribulose 5-phosphate</name>
        <dbReference type="ChEBI" id="CHEBI:58121"/>
    </ligand>
</feature>
<dbReference type="PIRSF" id="PIRSF005384">
    <property type="entry name" value="RpiB_LacA_B"/>
    <property type="match status" value="1"/>
</dbReference>
<organism evidence="5">
    <name type="scientific">Candidatus Moduliflexus flocculans</name>
    <dbReference type="NCBI Taxonomy" id="1499966"/>
    <lineage>
        <taxon>Bacteria</taxon>
        <taxon>Candidatus Moduliflexota</taxon>
        <taxon>Candidatus Moduliflexia</taxon>
        <taxon>Candidatus Moduliflexales</taxon>
        <taxon>Candidatus Moduliflexaceae</taxon>
    </lineage>
</organism>
<feature type="binding site" evidence="4">
    <location>
        <position position="134"/>
    </location>
    <ligand>
        <name>D-ribulose 5-phosphate</name>
        <dbReference type="ChEBI" id="CHEBI:58121"/>
    </ligand>
</feature>
<dbReference type="SUPFAM" id="SSF89623">
    <property type="entry name" value="Ribose/Galactose isomerase RpiB/AlsB"/>
    <property type="match status" value="1"/>
</dbReference>
<reference evidence="5" key="1">
    <citation type="journal article" date="2015" name="PeerJ">
        <title>First genomic representation of candidate bacterial phylum KSB3 points to enhanced environmental sensing as a trigger of wastewater bulking.</title>
        <authorList>
            <person name="Sekiguchi Y."/>
            <person name="Ohashi A."/>
            <person name="Parks D.H."/>
            <person name="Yamauchi T."/>
            <person name="Tyson G.W."/>
            <person name="Hugenholtz P."/>
        </authorList>
    </citation>
    <scope>NUCLEOTIDE SEQUENCE [LARGE SCALE GENOMIC DNA]</scope>
</reference>
<keyword evidence="6" id="KW-1185">Reference proteome</keyword>
<dbReference type="InterPro" id="IPR036569">
    <property type="entry name" value="RpiB_LacA_LacB_sf"/>
</dbReference>
<dbReference type="GO" id="GO:0005975">
    <property type="term" value="P:carbohydrate metabolic process"/>
    <property type="evidence" value="ECO:0007669"/>
    <property type="project" value="InterPro"/>
</dbReference>
<dbReference type="NCBIfam" id="NF004051">
    <property type="entry name" value="PRK05571.1"/>
    <property type="match status" value="1"/>
</dbReference>
<feature type="active site" description="Proton donor" evidence="3">
    <location>
        <position position="100"/>
    </location>
</feature>
<dbReference type="PANTHER" id="PTHR43732:SF1">
    <property type="entry name" value="RIBOSE 5-PHOSPHATE ISOMERASE"/>
    <property type="match status" value="1"/>
</dbReference>
<dbReference type="HOGENOM" id="CLU_091396_4_1_0"/>